<dbReference type="AlphaFoldDB" id="A0A9P1IQ58"/>
<comment type="caution">
    <text evidence="1">The sequence shown here is derived from an EMBL/GenBank/DDBJ whole genome shotgun (WGS) entry which is preliminary data.</text>
</comment>
<dbReference type="Proteomes" id="UP001152747">
    <property type="component" value="Unassembled WGS sequence"/>
</dbReference>
<reference evidence="1" key="1">
    <citation type="submission" date="2022-11" db="EMBL/GenBank/DDBJ databases">
        <authorList>
            <person name="Kikuchi T."/>
        </authorList>
    </citation>
    <scope>NUCLEOTIDE SEQUENCE</scope>
    <source>
        <strain evidence="1">PS1010</strain>
    </source>
</reference>
<name>A0A9P1IQ58_9PELO</name>
<organism evidence="1 2">
    <name type="scientific">Caenorhabditis angaria</name>
    <dbReference type="NCBI Taxonomy" id="860376"/>
    <lineage>
        <taxon>Eukaryota</taxon>
        <taxon>Metazoa</taxon>
        <taxon>Ecdysozoa</taxon>
        <taxon>Nematoda</taxon>
        <taxon>Chromadorea</taxon>
        <taxon>Rhabditida</taxon>
        <taxon>Rhabditina</taxon>
        <taxon>Rhabditomorpha</taxon>
        <taxon>Rhabditoidea</taxon>
        <taxon>Rhabditidae</taxon>
        <taxon>Peloderinae</taxon>
        <taxon>Caenorhabditis</taxon>
    </lineage>
</organism>
<accession>A0A9P1IQ58</accession>
<evidence type="ECO:0000313" key="2">
    <source>
        <dbReference type="Proteomes" id="UP001152747"/>
    </source>
</evidence>
<sequence>MTKYNYWIQESLKIVKNSRFYRFFIGFWRVLTTCKRIGAKFHDFQIQIQNFCGFPLIIRLQLLNILLADGCGLIFSRFCPEKIRFFISDQPNALQGQQFGYGKLAVIKCAPLDNQINGYGKLAAIKCAPLDNQINGYG</sequence>
<gene>
    <name evidence="1" type="ORF">CAMP_LOCUS12567</name>
</gene>
<evidence type="ECO:0000313" key="1">
    <source>
        <dbReference type="EMBL" id="CAI5449930.1"/>
    </source>
</evidence>
<dbReference type="EMBL" id="CANHGI010000005">
    <property type="protein sequence ID" value="CAI5449930.1"/>
    <property type="molecule type" value="Genomic_DNA"/>
</dbReference>
<protein>
    <submittedName>
        <fullName evidence="1">Uncharacterized protein</fullName>
    </submittedName>
</protein>
<keyword evidence="2" id="KW-1185">Reference proteome</keyword>
<proteinExistence type="predicted"/>